<accession>A0A2T7NI89</accession>
<name>A0A2T7NI89_POMCA</name>
<dbReference type="Proteomes" id="UP000245119">
    <property type="component" value="Linkage Group LG12"/>
</dbReference>
<reference evidence="2 3" key="1">
    <citation type="submission" date="2018-04" db="EMBL/GenBank/DDBJ databases">
        <title>The genome of golden apple snail Pomacea canaliculata provides insight into stress tolerance and invasive adaptation.</title>
        <authorList>
            <person name="Liu C."/>
            <person name="Liu B."/>
            <person name="Ren Y."/>
            <person name="Zhang Y."/>
            <person name="Wang H."/>
            <person name="Li S."/>
            <person name="Jiang F."/>
            <person name="Yin L."/>
            <person name="Zhang G."/>
            <person name="Qian W."/>
            <person name="Fan W."/>
        </authorList>
    </citation>
    <scope>NUCLEOTIDE SEQUENCE [LARGE SCALE GENOMIC DNA]</scope>
    <source>
        <strain evidence="2">SZHN2017</strain>
        <tissue evidence="2">Muscle</tissue>
    </source>
</reference>
<evidence type="ECO:0000313" key="2">
    <source>
        <dbReference type="EMBL" id="PVD20884.1"/>
    </source>
</evidence>
<evidence type="ECO:0000313" key="3">
    <source>
        <dbReference type="Proteomes" id="UP000245119"/>
    </source>
</evidence>
<protein>
    <submittedName>
        <fullName evidence="2">Uncharacterized protein</fullName>
    </submittedName>
</protein>
<dbReference type="AlphaFoldDB" id="A0A2T7NI89"/>
<proteinExistence type="predicted"/>
<comment type="caution">
    <text evidence="2">The sequence shown here is derived from an EMBL/GenBank/DDBJ whole genome shotgun (WGS) entry which is preliminary data.</text>
</comment>
<feature type="region of interest" description="Disordered" evidence="1">
    <location>
        <begin position="1"/>
        <end position="21"/>
    </location>
</feature>
<dbReference type="EMBL" id="PZQS01000012">
    <property type="protein sequence ID" value="PVD20884.1"/>
    <property type="molecule type" value="Genomic_DNA"/>
</dbReference>
<sequence length="102" mass="11229">MPSALGRLLTPESGGCGQHHQRRCQQQDRLLSAVDVEMQQLSSKSFLPHQHGAAYLAGMRVEASSPLKGREACVTLTSIIYQRSHIHTTTMSGHVVEGHRIK</sequence>
<evidence type="ECO:0000256" key="1">
    <source>
        <dbReference type="SAM" id="MobiDB-lite"/>
    </source>
</evidence>
<keyword evidence="3" id="KW-1185">Reference proteome</keyword>
<gene>
    <name evidence="2" type="ORF">C0Q70_19047</name>
</gene>
<organism evidence="2 3">
    <name type="scientific">Pomacea canaliculata</name>
    <name type="common">Golden apple snail</name>
    <dbReference type="NCBI Taxonomy" id="400727"/>
    <lineage>
        <taxon>Eukaryota</taxon>
        <taxon>Metazoa</taxon>
        <taxon>Spiralia</taxon>
        <taxon>Lophotrochozoa</taxon>
        <taxon>Mollusca</taxon>
        <taxon>Gastropoda</taxon>
        <taxon>Caenogastropoda</taxon>
        <taxon>Architaenioglossa</taxon>
        <taxon>Ampullarioidea</taxon>
        <taxon>Ampullariidae</taxon>
        <taxon>Pomacea</taxon>
    </lineage>
</organism>